<dbReference type="EMBL" id="CP074694">
    <property type="protein sequence ID" value="QVL32966.1"/>
    <property type="molecule type" value="Genomic_DNA"/>
</dbReference>
<dbReference type="PANTHER" id="PTHR43737:SF1">
    <property type="entry name" value="DUF1501 DOMAIN-CONTAINING PROTEIN"/>
    <property type="match status" value="1"/>
</dbReference>
<dbReference type="RefSeq" id="WP_213497856.1">
    <property type="nucleotide sequence ID" value="NZ_CP074694.1"/>
</dbReference>
<dbReference type="InterPro" id="IPR010869">
    <property type="entry name" value="DUF1501"/>
</dbReference>
<gene>
    <name evidence="1" type="ORF">KIH39_03350</name>
</gene>
<dbReference type="KEGG" id="tsph:KIH39_03350"/>
<dbReference type="Proteomes" id="UP000676194">
    <property type="component" value="Chromosome"/>
</dbReference>
<organism evidence="1 2">
    <name type="scientific">Telmatocola sphagniphila</name>
    <dbReference type="NCBI Taxonomy" id="1123043"/>
    <lineage>
        <taxon>Bacteria</taxon>
        <taxon>Pseudomonadati</taxon>
        <taxon>Planctomycetota</taxon>
        <taxon>Planctomycetia</taxon>
        <taxon>Gemmatales</taxon>
        <taxon>Gemmataceae</taxon>
    </lineage>
</organism>
<name>A0A8E6EZ20_9BACT</name>
<proteinExistence type="predicted"/>
<evidence type="ECO:0000313" key="1">
    <source>
        <dbReference type="EMBL" id="QVL32966.1"/>
    </source>
</evidence>
<sequence>MKAVTWFDDPAHFRPSRRTAISVGALSCFGLTLDGFLRLQSANAGEDRASLKSKEGKAKSVIHIFLPGGMAHQDSFDPKPTAPLEYRGEIGVTKTKIDGVYLSEHMKSTAQVVDKIAICRSMTHGEAAHERGTHNMFTGYKPSPALIFPSFGTIVAHEFGVRNNLPPYICIPNMPTNFAGSGYLSSKFGPFSLGSDPANPGFRVQDLSLPNGVDDKRFSTRKSILETVNDHFATREKADNIAAMDTFYQQAYSLISSEKAKEAFDINKEDAKLRDTYGRNAAGQRMLMARRLVEAGVRFVTLTYGGWDMHNNIKDGMKSQLPEFDKAFAALITDLSQRGLLDSTLVMVSSEFGRTPKINATAGRDHWPKVFSVVLAGGGIKKGIVYGSSDPTATEPEDDPLTVEDLATTMYTCLGIPSEKVLIAPGSRPIDIVNGGKARKDLLA</sequence>
<accession>A0A8E6EZ20</accession>
<dbReference type="PANTHER" id="PTHR43737">
    <property type="entry name" value="BLL7424 PROTEIN"/>
    <property type="match status" value="1"/>
</dbReference>
<dbReference type="SUPFAM" id="SSF53649">
    <property type="entry name" value="Alkaline phosphatase-like"/>
    <property type="match status" value="1"/>
</dbReference>
<protein>
    <submittedName>
        <fullName evidence="1">DUF1501 domain-containing protein</fullName>
    </submittedName>
</protein>
<dbReference type="AlphaFoldDB" id="A0A8E6EZ20"/>
<dbReference type="Gene3D" id="3.40.720.10">
    <property type="entry name" value="Alkaline Phosphatase, subunit A"/>
    <property type="match status" value="1"/>
</dbReference>
<dbReference type="Pfam" id="PF07394">
    <property type="entry name" value="DUF1501"/>
    <property type="match status" value="1"/>
</dbReference>
<evidence type="ECO:0000313" key="2">
    <source>
        <dbReference type="Proteomes" id="UP000676194"/>
    </source>
</evidence>
<dbReference type="InterPro" id="IPR017850">
    <property type="entry name" value="Alkaline_phosphatase_core_sf"/>
</dbReference>
<reference evidence="1" key="1">
    <citation type="submission" date="2021-05" db="EMBL/GenBank/DDBJ databases">
        <title>Complete genome sequence of the cellulolytic planctomycete Telmatocola sphagniphila SP2T and characterization of the first cellulase from planctomycetes.</title>
        <authorList>
            <person name="Rakitin A.L."/>
            <person name="Beletsky A.V."/>
            <person name="Naumoff D.G."/>
            <person name="Kulichevskaya I.S."/>
            <person name="Mardanov A.V."/>
            <person name="Ravin N.V."/>
            <person name="Dedysh S.N."/>
        </authorList>
    </citation>
    <scope>NUCLEOTIDE SEQUENCE</scope>
    <source>
        <strain evidence="1">SP2T</strain>
    </source>
</reference>
<keyword evidence="2" id="KW-1185">Reference proteome</keyword>